<gene>
    <name evidence="2" type="ORF">FILTAD_00287</name>
</gene>
<dbReference type="RefSeq" id="WP_124068736.1">
    <property type="nucleotide sequence ID" value="NZ_CBCRXF010000003.1"/>
</dbReference>
<evidence type="ECO:0008006" key="4">
    <source>
        <dbReference type="Google" id="ProtNLM"/>
    </source>
</evidence>
<evidence type="ECO:0000256" key="1">
    <source>
        <dbReference type="SAM" id="Phobius"/>
    </source>
</evidence>
<evidence type="ECO:0000313" key="3">
    <source>
        <dbReference type="Proteomes" id="UP000270468"/>
    </source>
</evidence>
<organism evidence="2 3">
    <name type="scientific">Filibacter tadaridae</name>
    <dbReference type="NCBI Taxonomy" id="2483811"/>
    <lineage>
        <taxon>Bacteria</taxon>
        <taxon>Bacillati</taxon>
        <taxon>Bacillota</taxon>
        <taxon>Bacilli</taxon>
        <taxon>Bacillales</taxon>
        <taxon>Caryophanaceae</taxon>
        <taxon>Filibacter</taxon>
    </lineage>
</organism>
<keyword evidence="1" id="KW-0472">Membrane</keyword>
<reference evidence="2 3" key="1">
    <citation type="submission" date="2018-11" db="EMBL/GenBank/DDBJ databases">
        <authorList>
            <person name="Criscuolo A."/>
        </authorList>
    </citation>
    <scope>NUCLEOTIDE SEQUENCE [LARGE SCALE GENOMIC DNA]</scope>
    <source>
        <strain evidence="2">ATB-66</strain>
    </source>
</reference>
<keyword evidence="3" id="KW-1185">Reference proteome</keyword>
<keyword evidence="1" id="KW-0812">Transmembrane</keyword>
<dbReference type="AlphaFoldDB" id="A0A3P5WI55"/>
<evidence type="ECO:0000313" key="2">
    <source>
        <dbReference type="EMBL" id="VDC19350.1"/>
    </source>
</evidence>
<dbReference type="EMBL" id="UXAV01000017">
    <property type="protein sequence ID" value="VDC19350.1"/>
    <property type="molecule type" value="Genomic_DNA"/>
</dbReference>
<proteinExistence type="predicted"/>
<accession>A0A3P5WI55</accession>
<dbReference type="OrthoDB" id="2449283at2"/>
<dbReference type="Proteomes" id="UP000270468">
    <property type="component" value="Unassembled WGS sequence"/>
</dbReference>
<sequence>MSKKKPAVFSNVFQWVLLIAGGILLTFILLSFGLQRWIIFIIILVIYISVSAFRPMYIIYKTKSLRSIDRYVARNHKKPIFGYSYALAHGNERDIEESLKRIMNTYKQEDMYDVYGSNLALFQNDPKKLLEHVDNISSQEYKDYYSGFAYVMLGNFDRANEFLGKLRTPWMIHALKAFAALKRGSQEEFRQEADQSVSSAVGMQRYVLHHTLNRFETVGFAKA</sequence>
<feature type="transmembrane region" description="Helical" evidence="1">
    <location>
        <begin position="12"/>
        <end position="32"/>
    </location>
</feature>
<keyword evidence="1" id="KW-1133">Transmembrane helix</keyword>
<protein>
    <recommendedName>
        <fullName evidence="4">Tetratricopeptide repeat protein</fullName>
    </recommendedName>
</protein>
<feature type="transmembrane region" description="Helical" evidence="1">
    <location>
        <begin position="38"/>
        <end position="60"/>
    </location>
</feature>
<name>A0A3P5WI55_9BACL</name>